<dbReference type="InterPro" id="IPR036652">
    <property type="entry name" value="YjeF_N_dom_sf"/>
</dbReference>
<evidence type="ECO:0000313" key="3">
    <source>
        <dbReference type="Proteomes" id="UP000230066"/>
    </source>
</evidence>
<feature type="compositionally biased region" description="Polar residues" evidence="1">
    <location>
        <begin position="206"/>
        <end position="216"/>
    </location>
</feature>
<evidence type="ECO:0000256" key="1">
    <source>
        <dbReference type="SAM" id="MobiDB-lite"/>
    </source>
</evidence>
<reference evidence="2" key="1">
    <citation type="submission" date="2019-03" db="EMBL/GenBank/DDBJ databases">
        <title>Improved annotation for the trematode Fasciola hepatica.</title>
        <authorList>
            <person name="Choi Y.-J."/>
            <person name="Martin J."/>
            <person name="Mitreva M."/>
        </authorList>
    </citation>
    <scope>NUCLEOTIDE SEQUENCE [LARGE SCALE GENOMIC DNA]</scope>
</reference>
<evidence type="ECO:0008006" key="4">
    <source>
        <dbReference type="Google" id="ProtNLM"/>
    </source>
</evidence>
<evidence type="ECO:0000313" key="2">
    <source>
        <dbReference type="EMBL" id="THD23330.1"/>
    </source>
</evidence>
<sequence>MNSANTTNSILYRSLRRTIRAMLSTVSSGDQMQCQYVGFRVKLCSSQLGDVEGTVSKVAESRIELSQAIINGKGLPIPSLVVESQFIQNIRILSTGSGDSSEDISPKKDEAVVSGRAQRREMLRNMPNACNAYVCPNSPPLIHRSAGIPVQQPTHTGSPGIPGTSHIKQLDSALARVTLSGIVDRKRSKQIKPIGTTPVKRRSRSFSETVPSNSDISGAESDSFHRSHVHTNRGVHSNGIRYGPNRTYGRCGGNGSVVGANRGGRSQQSTADWDRIRVEEFIDEDFDFEKNLAMFDKNAFYEMVDMREGNAHRPNAPNPPPSQGQLDEGPNGVGMPLIGTTRHSDPSESNNAVYYSDVTQTTNTPTLSSSKQRHDFHTPYYQTSLESSGELKGTGCVTSVTSRSRSTCTTHSSQAQSRCWFSAAGYRVPILSVEDQGRMLHYLATGIDPLSQKESASSNELPPLAHGLSWGRVLETAGRSLVDQIMSHVRQTNQTPQRSFHRPPPRILVLPGGPHLSGALCTTIARLLAMRGGCVLAMVPKCSLTDTPTKSTGKTNQGSSVYRNELNLTLQFSPRPSLYGLEDDEEESGGKSLDDYDEEEEAEDSAVSVAFDPAAATSTEMDSDGANCLTLDQLMHGQATDPLDYSPVHRMWISRMPGFKLLHRPLSILKIPTNVRVDLVIIGHDPAESVTMDSHLLHWLQQHQALSCAVHIMPRANIFKEPAFCNFPSRWIVELGLPVLLPSQLMDPPPSSMLESKGSASGSYNTSHFLVDVGLSRNLVRRLTSDLKLLPPYGLFDTSSVIPLRASLNSNTSENS</sequence>
<dbReference type="Proteomes" id="UP000230066">
    <property type="component" value="Unassembled WGS sequence"/>
</dbReference>
<dbReference type="GO" id="GO:0031087">
    <property type="term" value="P:deadenylation-independent decapping of nuclear-transcribed mRNA"/>
    <property type="evidence" value="ECO:0007669"/>
    <property type="project" value="TreeGrafter"/>
</dbReference>
<proteinExistence type="predicted"/>
<dbReference type="Gene3D" id="2.30.30.100">
    <property type="match status" value="1"/>
</dbReference>
<feature type="region of interest" description="Disordered" evidence="1">
    <location>
        <begin position="575"/>
        <end position="606"/>
    </location>
</feature>
<dbReference type="EMBL" id="JXXN02002202">
    <property type="protein sequence ID" value="THD23330.1"/>
    <property type="molecule type" value="Genomic_DNA"/>
</dbReference>
<dbReference type="AlphaFoldDB" id="A0A4E0S086"/>
<dbReference type="PANTHER" id="PTHR13612">
    <property type="entry name" value="ENHANCER OF MRNA-DECAPPING PROTEIN 3"/>
    <property type="match status" value="1"/>
</dbReference>
<organism evidence="2 3">
    <name type="scientific">Fasciola hepatica</name>
    <name type="common">Liver fluke</name>
    <dbReference type="NCBI Taxonomy" id="6192"/>
    <lineage>
        <taxon>Eukaryota</taxon>
        <taxon>Metazoa</taxon>
        <taxon>Spiralia</taxon>
        <taxon>Lophotrochozoa</taxon>
        <taxon>Platyhelminthes</taxon>
        <taxon>Trematoda</taxon>
        <taxon>Digenea</taxon>
        <taxon>Plagiorchiida</taxon>
        <taxon>Echinostomata</taxon>
        <taxon>Echinostomatoidea</taxon>
        <taxon>Fasciolidae</taxon>
        <taxon>Fasciola</taxon>
    </lineage>
</organism>
<feature type="region of interest" description="Disordered" evidence="1">
    <location>
        <begin position="196"/>
        <end position="243"/>
    </location>
</feature>
<keyword evidence="3" id="KW-1185">Reference proteome</keyword>
<dbReference type="GO" id="GO:0003729">
    <property type="term" value="F:mRNA binding"/>
    <property type="evidence" value="ECO:0007669"/>
    <property type="project" value="TreeGrafter"/>
</dbReference>
<dbReference type="PANTHER" id="PTHR13612:SF0">
    <property type="entry name" value="ENHANCER OF MRNA-DECAPPING PROTEIN 3"/>
    <property type="match status" value="1"/>
</dbReference>
<comment type="caution">
    <text evidence="2">The sequence shown here is derived from an EMBL/GenBank/DDBJ whole genome shotgun (WGS) entry which is preliminary data.</text>
</comment>
<dbReference type="GO" id="GO:0033962">
    <property type="term" value="P:P-body assembly"/>
    <property type="evidence" value="ECO:0007669"/>
    <property type="project" value="TreeGrafter"/>
</dbReference>
<gene>
    <name evidence="2" type="ORF">D915_006069</name>
</gene>
<dbReference type="Gene3D" id="3.40.50.10260">
    <property type="entry name" value="YjeF N-terminal domain"/>
    <property type="match status" value="1"/>
</dbReference>
<feature type="compositionally biased region" description="Acidic residues" evidence="1">
    <location>
        <begin position="595"/>
        <end position="604"/>
    </location>
</feature>
<accession>A0A4E0S086</accession>
<feature type="region of interest" description="Disordered" evidence="1">
    <location>
        <begin position="309"/>
        <end position="351"/>
    </location>
</feature>
<name>A0A4E0S086_FASHE</name>
<protein>
    <recommendedName>
        <fullName evidence="4">DFDF domain-containing protein</fullName>
    </recommendedName>
</protein>
<dbReference type="GO" id="GO:0000932">
    <property type="term" value="C:P-body"/>
    <property type="evidence" value="ECO:0007669"/>
    <property type="project" value="TreeGrafter"/>
</dbReference>